<dbReference type="Proteomes" id="UP000094065">
    <property type="component" value="Unassembled WGS sequence"/>
</dbReference>
<evidence type="ECO:0000256" key="3">
    <source>
        <dbReference type="PROSITE-ProRule" id="PRU00176"/>
    </source>
</evidence>
<sequence length="863" mass="94981">MASPVNHHPPYIYPPSPSSSSSPASSPAMDIPFPSIRDRPPSPQLPHPPVGPRPHPFLLEPTVYVNSYPADLPDSVIYECLGRCPVKIHLPPAVPLTHRLMPDAYYDWMTRSGTLQFETLADAEKALAILHLHPFLVQRGVWVSPLPPAQRLPISPAPAARIFRPSQRMTDAPSDDTIPTLSDVYDALRPWGSLKAVSFWIRDTTSSDAASWFAKAEFWYRNEAEVFERDFGLKGWQIKGWQIQIFTPGEPYQEPSSFPTLLPSPPTELFSSFPLSPQTYHPGPLPPASSHHPSVAPVQVPPPLPAYFMPPTPPGGPAHLPDPTPPWASHNPYAYRPSPPITPNSKSSAMSRSASLGSPSGSKSRRWSLTVGETADGSVQPTGLISDDGTFIQHGPGQHIRPAPAFGPGSQSASGLVDYSNVFIKNIDADVNSYYLNKVFSEFGVVVSAKIMRDEAQRSRGYGFVSFESPEQAARAISAMNNKPFGRQTLSVTLHEPRKLRPDKIAERAALGQSTRSFSNPTTAPSSVSPTRAGERRSNSTPYLIQSTSSPPPGAYPAPTDDIRLLSPADRATALHRRLSARIRQYTKKRQVEDKWVESVVERLMPMDLALVPLLYNRWEMDEKIKEALAAVQEEAGSERDEGKRPTEKDVVKFREELGKIDPEHAEELAKIILEKEMVTKDEWEKGWVESKAGVAIKYGEAKRFLVTERETEILEEHAEEDGEKKVEPEPMPLEQLTIGELACLPCSQISAYLASPPHLAHLSLSPPSLEQETSLRAWYAKVAQRGSLAARGEVVGYLSRQCVYGQVSGFVGSKSQKLKMLGELANAEADDEGLVKLTLYPTVLFAKLETFIKARSAAASPT</sequence>
<evidence type="ECO:0000256" key="1">
    <source>
        <dbReference type="ARBA" id="ARBA00022737"/>
    </source>
</evidence>
<evidence type="ECO:0000313" key="7">
    <source>
        <dbReference type="Proteomes" id="UP000094065"/>
    </source>
</evidence>
<dbReference type="OrthoDB" id="6159137at2759"/>
<keyword evidence="1" id="KW-0677">Repeat</keyword>
<dbReference type="SUPFAM" id="SSF54928">
    <property type="entry name" value="RNA-binding domain, RBD"/>
    <property type="match status" value="1"/>
</dbReference>
<feature type="compositionally biased region" description="Low complexity" evidence="4">
    <location>
        <begin position="345"/>
        <end position="362"/>
    </location>
</feature>
<feature type="compositionally biased region" description="Polar residues" evidence="4">
    <location>
        <begin position="512"/>
        <end position="530"/>
    </location>
</feature>
<dbReference type="Gene3D" id="3.30.70.330">
    <property type="match status" value="1"/>
</dbReference>
<feature type="domain" description="RRM" evidence="5">
    <location>
        <begin position="420"/>
        <end position="497"/>
    </location>
</feature>
<name>A0A1E3I882_9TREE</name>
<dbReference type="EMBL" id="AWGJ01000001">
    <property type="protein sequence ID" value="ODN84777.1"/>
    <property type="molecule type" value="Genomic_DNA"/>
</dbReference>
<keyword evidence="7" id="KW-1185">Reference proteome</keyword>
<feature type="compositionally biased region" description="Low complexity" evidence="4">
    <location>
        <begin position="18"/>
        <end position="28"/>
    </location>
</feature>
<feature type="compositionally biased region" description="Pro residues" evidence="4">
    <location>
        <begin position="306"/>
        <end position="326"/>
    </location>
</feature>
<proteinExistence type="predicted"/>
<dbReference type="PANTHER" id="PTHR24012">
    <property type="entry name" value="RNA BINDING PROTEIN"/>
    <property type="match status" value="1"/>
</dbReference>
<feature type="region of interest" description="Disordered" evidence="4">
    <location>
        <begin position="1"/>
        <end position="52"/>
    </location>
</feature>
<feature type="region of interest" description="Disordered" evidence="4">
    <location>
        <begin position="510"/>
        <end position="558"/>
    </location>
</feature>
<dbReference type="InterPro" id="IPR035979">
    <property type="entry name" value="RBD_domain_sf"/>
</dbReference>
<dbReference type="Pfam" id="PF00076">
    <property type="entry name" value="RRM_1"/>
    <property type="match status" value="1"/>
</dbReference>
<keyword evidence="2 3" id="KW-0694">RNA-binding</keyword>
<protein>
    <recommendedName>
        <fullName evidence="5">RRM domain-containing protein</fullName>
    </recommendedName>
</protein>
<feature type="compositionally biased region" description="Pro residues" evidence="4">
    <location>
        <begin position="41"/>
        <end position="52"/>
    </location>
</feature>
<dbReference type="GeneID" id="30151959"/>
<evidence type="ECO:0000259" key="5">
    <source>
        <dbReference type="PROSITE" id="PS50102"/>
    </source>
</evidence>
<dbReference type="PROSITE" id="PS50102">
    <property type="entry name" value="RRM"/>
    <property type="match status" value="1"/>
</dbReference>
<dbReference type="InterPro" id="IPR000504">
    <property type="entry name" value="RRM_dom"/>
</dbReference>
<evidence type="ECO:0000313" key="6">
    <source>
        <dbReference type="EMBL" id="ODN84777.1"/>
    </source>
</evidence>
<evidence type="ECO:0000256" key="4">
    <source>
        <dbReference type="SAM" id="MobiDB-lite"/>
    </source>
</evidence>
<feature type="compositionally biased region" description="Polar residues" evidence="4">
    <location>
        <begin position="539"/>
        <end position="549"/>
    </location>
</feature>
<dbReference type="RefSeq" id="XP_018998580.1">
    <property type="nucleotide sequence ID" value="XM_019133875.1"/>
</dbReference>
<evidence type="ECO:0000256" key="2">
    <source>
        <dbReference type="ARBA" id="ARBA00022884"/>
    </source>
</evidence>
<accession>A0A1E3I882</accession>
<dbReference type="STRING" id="1295533.A0A1E3I882"/>
<feature type="region of interest" description="Disordered" evidence="4">
    <location>
        <begin position="306"/>
        <end position="366"/>
    </location>
</feature>
<organism evidence="6 7">
    <name type="scientific">Cryptococcus amylolentus CBS 6039</name>
    <dbReference type="NCBI Taxonomy" id="1295533"/>
    <lineage>
        <taxon>Eukaryota</taxon>
        <taxon>Fungi</taxon>
        <taxon>Dikarya</taxon>
        <taxon>Basidiomycota</taxon>
        <taxon>Agaricomycotina</taxon>
        <taxon>Tremellomycetes</taxon>
        <taxon>Tremellales</taxon>
        <taxon>Cryptococcaceae</taxon>
        <taxon>Cryptococcus</taxon>
    </lineage>
</organism>
<comment type="caution">
    <text evidence="6">The sequence shown here is derived from an EMBL/GenBank/DDBJ whole genome shotgun (WGS) entry which is preliminary data.</text>
</comment>
<dbReference type="GO" id="GO:0003723">
    <property type="term" value="F:RNA binding"/>
    <property type="evidence" value="ECO:0007669"/>
    <property type="project" value="UniProtKB-UniRule"/>
</dbReference>
<dbReference type="InterPro" id="IPR012677">
    <property type="entry name" value="Nucleotide-bd_a/b_plait_sf"/>
</dbReference>
<dbReference type="AlphaFoldDB" id="A0A1E3I882"/>
<dbReference type="SMART" id="SM00360">
    <property type="entry name" value="RRM"/>
    <property type="match status" value="1"/>
</dbReference>
<gene>
    <name evidence="6" type="ORF">L202_00650</name>
</gene>
<reference evidence="6 7" key="1">
    <citation type="submission" date="2016-06" db="EMBL/GenBank/DDBJ databases">
        <title>Evolution of pathogenesis and genome organization in the Tremellales.</title>
        <authorList>
            <person name="Cuomo C."/>
            <person name="Litvintseva A."/>
            <person name="Heitman J."/>
            <person name="Chen Y."/>
            <person name="Sun S."/>
            <person name="Springer D."/>
            <person name="Dromer F."/>
            <person name="Young S."/>
            <person name="Zeng Q."/>
            <person name="Chapman S."/>
            <person name="Gujja S."/>
            <person name="Saif S."/>
            <person name="Birren B."/>
        </authorList>
    </citation>
    <scope>NUCLEOTIDE SEQUENCE [LARGE SCALE GENOMIC DNA]</scope>
    <source>
        <strain evidence="6 7">CBS 6039</strain>
    </source>
</reference>